<dbReference type="PANTHER" id="PTHR43525">
    <property type="entry name" value="PROTEIN MALY"/>
    <property type="match status" value="1"/>
</dbReference>
<evidence type="ECO:0000256" key="1">
    <source>
        <dbReference type="ARBA" id="ARBA00001933"/>
    </source>
</evidence>
<dbReference type="CDD" id="cd00609">
    <property type="entry name" value="AAT_like"/>
    <property type="match status" value="1"/>
</dbReference>
<dbReference type="Gene3D" id="3.40.640.10">
    <property type="entry name" value="Type I PLP-dependent aspartate aminotransferase-like (Major domain)"/>
    <property type="match status" value="1"/>
</dbReference>
<dbReference type="PANTHER" id="PTHR43525:SF1">
    <property type="entry name" value="PROTEIN MALY"/>
    <property type="match status" value="1"/>
</dbReference>
<dbReference type="GO" id="GO:0030170">
    <property type="term" value="F:pyridoxal phosphate binding"/>
    <property type="evidence" value="ECO:0007669"/>
    <property type="project" value="InterPro"/>
</dbReference>
<reference evidence="7 8" key="1">
    <citation type="submission" date="2018-11" db="EMBL/GenBank/DDBJ databases">
        <title>Genomes From Bacteria Associated with the Canine Oral Cavity: a Test Case for Automated Genome-Based Taxonomic Assignment.</title>
        <authorList>
            <person name="Coil D.A."/>
            <person name="Jospin G."/>
            <person name="Darling A.E."/>
            <person name="Wallis C."/>
            <person name="Davis I.J."/>
            <person name="Harris S."/>
            <person name="Eisen J.A."/>
            <person name="Holcombe L.J."/>
            <person name="O'Flynn C."/>
        </authorList>
    </citation>
    <scope>NUCLEOTIDE SEQUENCE [LARGE SCALE GENOMIC DNA]</scope>
    <source>
        <strain evidence="7 8">OH2617_COT-023</strain>
    </source>
</reference>
<evidence type="ECO:0000256" key="4">
    <source>
        <dbReference type="ARBA" id="ARBA00023239"/>
    </source>
</evidence>
<comment type="similarity">
    <text evidence="5">Belongs to the class-II pyridoxal-phosphate-dependent aminotransferase family. MalY/PatB cystathionine beta-lyase subfamily.</text>
</comment>
<keyword evidence="4 7" id="KW-0456">Lyase</keyword>
<name>A0A3P1XSQ5_TANFO</name>
<dbReference type="NCBIfam" id="TIGR04350">
    <property type="entry name" value="C_S_lyase_PatB"/>
    <property type="match status" value="1"/>
</dbReference>
<dbReference type="OrthoDB" id="9802872at2"/>
<keyword evidence="3" id="KW-0663">Pyridoxal phosphate</keyword>
<proteinExistence type="inferred from homology"/>
<comment type="caution">
    <text evidence="7">The sequence shown here is derived from an EMBL/GenBank/DDBJ whole genome shotgun (WGS) entry which is preliminary data.</text>
</comment>
<protein>
    <recommendedName>
        <fullName evidence="2">cysteine-S-conjugate beta-lyase</fullName>
        <ecNumber evidence="2">4.4.1.13</ecNumber>
    </recommendedName>
</protein>
<organism evidence="7 8">
    <name type="scientific">Tannerella forsythia</name>
    <name type="common">Bacteroides forsythus</name>
    <dbReference type="NCBI Taxonomy" id="28112"/>
    <lineage>
        <taxon>Bacteria</taxon>
        <taxon>Pseudomonadati</taxon>
        <taxon>Bacteroidota</taxon>
        <taxon>Bacteroidia</taxon>
        <taxon>Bacteroidales</taxon>
        <taxon>Tannerellaceae</taxon>
        <taxon>Tannerella</taxon>
    </lineage>
</organism>
<dbReference type="InterPro" id="IPR027619">
    <property type="entry name" value="C-S_lyase_PatB-like"/>
</dbReference>
<dbReference type="InterPro" id="IPR051798">
    <property type="entry name" value="Class-II_PLP-Dep_Aminotrans"/>
</dbReference>
<dbReference type="InterPro" id="IPR004839">
    <property type="entry name" value="Aminotransferase_I/II_large"/>
</dbReference>
<dbReference type="Pfam" id="PF00155">
    <property type="entry name" value="Aminotran_1_2"/>
    <property type="match status" value="1"/>
</dbReference>
<sequence length="393" mass="45239">MKHYDFDEIIERKGTDCIKFDALKENFGRDDLMSFWIADMDFRTPDFIIEALKARCEHPVFGYTYPPDEYYNSIIDWVRDLHGWEIRREWLSYIPGIVKGFAFVLDHFTRKGDKVIIQPPVYHPFHLVPEAMHREVVCNPLRKTNGSYEMDFDHLESVIDEGCKALILSNPHNPAGIVWPKETLQRLASICAKHHILVISDEIHAEMAYPSFTHHPFPTVSDEAAACSITFTAPSKTFNIAGIVSSYAIVPDDKLRKEFYSFLESGEFNHGTIFAYTATIAAYRHGAEWRRQMLDYVLKNVDFVEEYLKQHIPQLCMYRPQASFLVWLNCCGLKMEQKELVDLFVNDAGLALNDGSMFGCQGEGYMRLNVGCPRATLEKALERLKSAVEKRIS</sequence>
<evidence type="ECO:0000313" key="8">
    <source>
        <dbReference type="Proteomes" id="UP000278609"/>
    </source>
</evidence>
<evidence type="ECO:0000259" key="6">
    <source>
        <dbReference type="Pfam" id="PF00155"/>
    </source>
</evidence>
<dbReference type="AlphaFoldDB" id="A0A3P1XSQ5"/>
<feature type="domain" description="Aminotransferase class I/classII large" evidence="6">
    <location>
        <begin position="32"/>
        <end position="384"/>
    </location>
</feature>
<dbReference type="Gene3D" id="3.90.1150.10">
    <property type="entry name" value="Aspartate Aminotransferase, domain 1"/>
    <property type="match status" value="1"/>
</dbReference>
<dbReference type="GO" id="GO:0047804">
    <property type="term" value="F:cysteine-S-conjugate beta-lyase activity"/>
    <property type="evidence" value="ECO:0007669"/>
    <property type="project" value="UniProtKB-EC"/>
</dbReference>
<evidence type="ECO:0000313" key="7">
    <source>
        <dbReference type="EMBL" id="RRD59923.1"/>
    </source>
</evidence>
<dbReference type="InterPro" id="IPR015421">
    <property type="entry name" value="PyrdxlP-dep_Trfase_major"/>
</dbReference>
<evidence type="ECO:0000256" key="3">
    <source>
        <dbReference type="ARBA" id="ARBA00022898"/>
    </source>
</evidence>
<dbReference type="InterPro" id="IPR015424">
    <property type="entry name" value="PyrdxlP-dep_Trfase"/>
</dbReference>
<evidence type="ECO:0000256" key="5">
    <source>
        <dbReference type="ARBA" id="ARBA00037974"/>
    </source>
</evidence>
<accession>A0A3P1XSQ5</accession>
<dbReference type="Proteomes" id="UP000278609">
    <property type="component" value="Unassembled WGS sequence"/>
</dbReference>
<dbReference type="EMBL" id="RQYS01000033">
    <property type="protein sequence ID" value="RRD59923.1"/>
    <property type="molecule type" value="Genomic_DNA"/>
</dbReference>
<evidence type="ECO:0000256" key="2">
    <source>
        <dbReference type="ARBA" id="ARBA00012224"/>
    </source>
</evidence>
<dbReference type="EC" id="4.4.1.13" evidence="2"/>
<dbReference type="SUPFAM" id="SSF53383">
    <property type="entry name" value="PLP-dependent transferases"/>
    <property type="match status" value="1"/>
</dbReference>
<comment type="cofactor">
    <cofactor evidence="1">
        <name>pyridoxal 5'-phosphate</name>
        <dbReference type="ChEBI" id="CHEBI:597326"/>
    </cofactor>
</comment>
<dbReference type="InterPro" id="IPR015422">
    <property type="entry name" value="PyrdxlP-dep_Trfase_small"/>
</dbReference>
<gene>
    <name evidence="7" type="ORF">EII40_08425</name>
</gene>
<dbReference type="RefSeq" id="WP_124751822.1">
    <property type="nucleotide sequence ID" value="NZ_RQYS01000033.1"/>
</dbReference>